<protein>
    <recommendedName>
        <fullName evidence="11">Box C/D snoRNA protein 1</fullName>
    </recommendedName>
    <alternativeName>
        <fullName evidence="12">Zinc finger HIT domain-containing protein 6</fullName>
    </alternativeName>
</protein>
<reference evidence="16" key="1">
    <citation type="journal article" date="2020" name="Stud. Mycol.">
        <title>101 Dothideomycetes genomes: a test case for predicting lifestyles and emergence of pathogens.</title>
        <authorList>
            <person name="Haridas S."/>
            <person name="Albert R."/>
            <person name="Binder M."/>
            <person name="Bloem J."/>
            <person name="Labutti K."/>
            <person name="Salamov A."/>
            <person name="Andreopoulos B."/>
            <person name="Baker S."/>
            <person name="Barry K."/>
            <person name="Bills G."/>
            <person name="Bluhm B."/>
            <person name="Cannon C."/>
            <person name="Castanera R."/>
            <person name="Culley D."/>
            <person name="Daum C."/>
            <person name="Ezra D."/>
            <person name="Gonzalez J."/>
            <person name="Henrissat B."/>
            <person name="Kuo A."/>
            <person name="Liang C."/>
            <person name="Lipzen A."/>
            <person name="Lutzoni F."/>
            <person name="Magnuson J."/>
            <person name="Mondo S."/>
            <person name="Nolan M."/>
            <person name="Ohm R."/>
            <person name="Pangilinan J."/>
            <person name="Park H.-J."/>
            <person name="Ramirez L."/>
            <person name="Alfaro M."/>
            <person name="Sun H."/>
            <person name="Tritt A."/>
            <person name="Yoshinaga Y."/>
            <person name="Zwiers L.-H."/>
            <person name="Turgeon B."/>
            <person name="Goodwin S."/>
            <person name="Spatafora J."/>
            <person name="Crous P."/>
            <person name="Grigoriev I."/>
        </authorList>
    </citation>
    <scope>NUCLEOTIDE SEQUENCE</scope>
    <source>
        <strain evidence="16">CBS 119687</strain>
    </source>
</reference>
<comment type="similarity">
    <text evidence="9">Belongs to the BCD1 family.</text>
</comment>
<evidence type="ECO:0000256" key="8">
    <source>
        <dbReference type="ARBA" id="ARBA00049598"/>
    </source>
</evidence>
<feature type="compositionally biased region" description="Basic and acidic residues" evidence="14">
    <location>
        <begin position="85"/>
        <end position="99"/>
    </location>
</feature>
<evidence type="ECO:0000256" key="3">
    <source>
        <dbReference type="ARBA" id="ARBA00022553"/>
    </source>
</evidence>
<feature type="region of interest" description="Disordered" evidence="14">
    <location>
        <begin position="232"/>
        <end position="253"/>
    </location>
</feature>
<dbReference type="Pfam" id="PF25790">
    <property type="entry name" value="BCD1"/>
    <property type="match status" value="1"/>
</dbReference>
<accession>A0A6A6AI02</accession>
<keyword evidence="3" id="KW-0597">Phosphoprotein</keyword>
<evidence type="ECO:0000256" key="14">
    <source>
        <dbReference type="SAM" id="MobiDB-lite"/>
    </source>
</evidence>
<dbReference type="GO" id="GO:0000492">
    <property type="term" value="P:box C/D snoRNP assembly"/>
    <property type="evidence" value="ECO:0007669"/>
    <property type="project" value="TreeGrafter"/>
</dbReference>
<proteinExistence type="inferred from homology"/>
<keyword evidence="7" id="KW-0832">Ubl conjugation</keyword>
<keyword evidence="5 13" id="KW-0863">Zinc-finger</keyword>
<evidence type="ECO:0000256" key="13">
    <source>
        <dbReference type="PROSITE-ProRule" id="PRU00453"/>
    </source>
</evidence>
<dbReference type="AlphaFoldDB" id="A0A6A6AI02"/>
<dbReference type="InterPro" id="IPR051639">
    <property type="entry name" value="BCD1"/>
</dbReference>
<dbReference type="Pfam" id="PF04438">
    <property type="entry name" value="zf-HIT"/>
    <property type="match status" value="1"/>
</dbReference>
<dbReference type="FunFam" id="3.30.60.190:FF:000001">
    <property type="entry name" value="box C/D snoRNA protein 1"/>
    <property type="match status" value="1"/>
</dbReference>
<name>A0A6A6AI02_9PLEO</name>
<feature type="compositionally biased region" description="Polar residues" evidence="14">
    <location>
        <begin position="189"/>
        <end position="200"/>
    </location>
</feature>
<evidence type="ECO:0000256" key="6">
    <source>
        <dbReference type="ARBA" id="ARBA00022833"/>
    </source>
</evidence>
<dbReference type="PROSITE" id="PS51083">
    <property type="entry name" value="ZF_HIT"/>
    <property type="match status" value="1"/>
</dbReference>
<dbReference type="InterPro" id="IPR007529">
    <property type="entry name" value="Znf_HIT"/>
</dbReference>
<dbReference type="GO" id="GO:0005634">
    <property type="term" value="C:nucleus"/>
    <property type="evidence" value="ECO:0007669"/>
    <property type="project" value="TreeGrafter"/>
</dbReference>
<evidence type="ECO:0000259" key="15">
    <source>
        <dbReference type="PROSITE" id="PS51083"/>
    </source>
</evidence>
<evidence type="ECO:0000256" key="11">
    <source>
        <dbReference type="ARBA" id="ARBA00068630"/>
    </source>
</evidence>
<dbReference type="GO" id="GO:0070761">
    <property type="term" value="C:pre-snoRNP complex"/>
    <property type="evidence" value="ECO:0007669"/>
    <property type="project" value="TreeGrafter"/>
</dbReference>
<feature type="domain" description="HIT-type" evidence="15">
    <location>
        <begin position="11"/>
        <end position="45"/>
    </location>
</feature>
<dbReference type="PANTHER" id="PTHR13483:SF11">
    <property type="entry name" value="ZINC FINGER HIT DOMAIN-CONTAINING PROTEIN 3"/>
    <property type="match status" value="1"/>
</dbReference>
<feature type="region of interest" description="Disordered" evidence="14">
    <location>
        <begin position="85"/>
        <end position="108"/>
    </location>
</feature>
<evidence type="ECO:0000256" key="10">
    <source>
        <dbReference type="ARBA" id="ARBA00061949"/>
    </source>
</evidence>
<comment type="subunit">
    <text evidence="10">Interacts with FBL, SNU13, NOP58, NUFIP1, RUVBL1, RUVBL2 and TAF9. Interacts (via HIT-type zinc finger) with the RUVBL1/RUVBL2 complex in the presence of ADP.</text>
</comment>
<dbReference type="Gene3D" id="3.30.60.190">
    <property type="match status" value="1"/>
</dbReference>
<gene>
    <name evidence="16" type="ORF">P153DRAFT_429843</name>
</gene>
<dbReference type="PANTHER" id="PTHR13483">
    <property type="entry name" value="BOX C_D SNORNA PROTEIN 1-RELATED"/>
    <property type="match status" value="1"/>
</dbReference>
<evidence type="ECO:0000256" key="9">
    <source>
        <dbReference type="ARBA" id="ARBA00049654"/>
    </source>
</evidence>
<keyword evidence="4" id="KW-0479">Metal-binding</keyword>
<dbReference type="GO" id="GO:0048254">
    <property type="term" value="P:snoRNA localization"/>
    <property type="evidence" value="ECO:0007669"/>
    <property type="project" value="TreeGrafter"/>
</dbReference>
<evidence type="ECO:0000256" key="7">
    <source>
        <dbReference type="ARBA" id="ARBA00022843"/>
    </source>
</evidence>
<feature type="compositionally biased region" description="Basic and acidic residues" evidence="14">
    <location>
        <begin position="233"/>
        <end position="253"/>
    </location>
</feature>
<evidence type="ECO:0000256" key="2">
    <source>
        <dbReference type="ARBA" id="ARBA00022517"/>
    </source>
</evidence>
<feature type="region of interest" description="Disordered" evidence="14">
    <location>
        <begin position="174"/>
        <end position="201"/>
    </location>
</feature>
<evidence type="ECO:0000256" key="1">
    <source>
        <dbReference type="ARBA" id="ARBA00022499"/>
    </source>
</evidence>
<keyword evidence="2" id="KW-0690">Ribosome biogenesis</keyword>
<dbReference type="CDD" id="cd23023">
    <property type="entry name" value="zf-HIT_BCD1"/>
    <property type="match status" value="1"/>
</dbReference>
<evidence type="ECO:0000256" key="12">
    <source>
        <dbReference type="ARBA" id="ARBA00077531"/>
    </source>
</evidence>
<dbReference type="GO" id="GO:0008270">
    <property type="term" value="F:zinc ion binding"/>
    <property type="evidence" value="ECO:0007669"/>
    <property type="project" value="UniProtKB-UniRule"/>
</dbReference>
<dbReference type="InterPro" id="IPR057721">
    <property type="entry name" value="BCD1_alpha/beta"/>
</dbReference>
<keyword evidence="6" id="KW-0862">Zinc</keyword>
<dbReference type="OrthoDB" id="272357at2759"/>
<evidence type="ECO:0000256" key="5">
    <source>
        <dbReference type="ARBA" id="ARBA00022771"/>
    </source>
</evidence>
<evidence type="ECO:0000313" key="17">
    <source>
        <dbReference type="Proteomes" id="UP000799771"/>
    </source>
</evidence>
<sequence>MSDQALLSDLCGICNIKTSKYKCPGCSARTCSLPCYKRHQQWAQCSGKRDPTKFVKKSQLATPAGIDHDFNFLTGIERDMAKAEKEFNDQDPPRSLDRKHSSRSSQPEMVNLAAAVGVTLIRAPKGLSRQKENKTHRVAKTKNVVWTIEWMAHDKSRVLTNVSSTCQVSKALSVDEAKPKKRKRPAEPNSNSKLCTTEDTVNAIEKQDTSLQAETNDKKPEDMVCITPLNTAQEEHEHEQLSVEPKRADDDVLNRPSENQFFLLRPRTSTSRHVVIPLTPSATLGECLRGRTVLEFPTIYTFPSSMTQLPEGFMLEEEYIKQEGEEQKEFEDMMKEVDPEILRRLKDERSDGEMQGEEVDSKKILDVLKQDLGSIKW</sequence>
<evidence type="ECO:0000256" key="4">
    <source>
        <dbReference type="ARBA" id="ARBA00022723"/>
    </source>
</evidence>
<comment type="function">
    <text evidence="8">Required for box C/D snoRNAs accumulation involved in snoRNA processing, snoRNA transport to the nucleolus and ribosome biogenesis.</text>
</comment>
<dbReference type="Proteomes" id="UP000799771">
    <property type="component" value="Unassembled WGS sequence"/>
</dbReference>
<organism evidence="16 17">
    <name type="scientific">Dothidotthia symphoricarpi CBS 119687</name>
    <dbReference type="NCBI Taxonomy" id="1392245"/>
    <lineage>
        <taxon>Eukaryota</taxon>
        <taxon>Fungi</taxon>
        <taxon>Dikarya</taxon>
        <taxon>Ascomycota</taxon>
        <taxon>Pezizomycotina</taxon>
        <taxon>Dothideomycetes</taxon>
        <taxon>Pleosporomycetidae</taxon>
        <taxon>Pleosporales</taxon>
        <taxon>Dothidotthiaceae</taxon>
        <taxon>Dothidotthia</taxon>
    </lineage>
</organism>
<dbReference type="GO" id="GO:0000463">
    <property type="term" value="P:maturation of LSU-rRNA from tricistronic rRNA transcript (SSU-rRNA, 5.8S rRNA, LSU-rRNA)"/>
    <property type="evidence" value="ECO:0007669"/>
    <property type="project" value="TreeGrafter"/>
</dbReference>
<evidence type="ECO:0000313" key="16">
    <source>
        <dbReference type="EMBL" id="KAF2131579.1"/>
    </source>
</evidence>
<dbReference type="RefSeq" id="XP_033525966.1">
    <property type="nucleotide sequence ID" value="XM_033672798.1"/>
</dbReference>
<keyword evidence="1" id="KW-1017">Isopeptide bond</keyword>
<dbReference type="SUPFAM" id="SSF144232">
    <property type="entry name" value="HIT/MYND zinc finger-like"/>
    <property type="match status" value="1"/>
</dbReference>
<dbReference type="GeneID" id="54413230"/>
<dbReference type="EMBL" id="ML977502">
    <property type="protein sequence ID" value="KAF2131579.1"/>
    <property type="molecule type" value="Genomic_DNA"/>
</dbReference>
<keyword evidence="17" id="KW-1185">Reference proteome</keyword>